<sequence>MAGDSDITVDLEGESLDPRAVADAITQVENLVQSLSPGSSARLVLTDLRGGSAHISMSVTGVSVDTVHDGIEALRAASVLPQGWRRESLQAVANLGDVIGMRGVDSISLKLGQAVSAIDRVIQENAQSALEPSARSLGSVRGMLYRYTNDVSRNRRSAGLRNAHSGDTLDLRFSADIAPLIREHLETEVEVWGEIERDATGRIVHLSVEGIEAVPLSDPQARDGRGLLGSDWTGGVDPVEWVRSQRG</sequence>
<comment type="caution">
    <text evidence="1">The sequence shown here is derived from an EMBL/GenBank/DDBJ whole genome shotgun (WGS) entry which is preliminary data.</text>
</comment>
<name>A0A0M2K355_9MYCO</name>
<evidence type="ECO:0000313" key="1">
    <source>
        <dbReference type="EMBL" id="KKF01586.1"/>
    </source>
</evidence>
<dbReference type="EMBL" id="LAUZ02000046">
    <property type="protein sequence ID" value="KKF01586.1"/>
    <property type="molecule type" value="Genomic_DNA"/>
</dbReference>
<reference evidence="1 3" key="1">
    <citation type="submission" date="2015-04" db="EMBL/GenBank/DDBJ databases">
        <title>Genome sequence of Mycobacterium obuense UC1.</title>
        <authorList>
            <person name="Greninger A.L."/>
            <person name="Cunningham G."/>
            <person name="Chiu C.Y."/>
            <person name="Miller S."/>
        </authorList>
    </citation>
    <scope>NUCLEOTIDE SEQUENCE [LARGE SCALE GENOMIC DNA]</scope>
    <source>
        <strain evidence="1 3">UC1</strain>
    </source>
</reference>
<evidence type="ECO:0000313" key="4">
    <source>
        <dbReference type="Proteomes" id="UP000294952"/>
    </source>
</evidence>
<dbReference type="OrthoDB" id="4761938at2"/>
<keyword evidence="3" id="KW-1185">Reference proteome</keyword>
<accession>A0A0M2K355</accession>
<protein>
    <submittedName>
        <fullName evidence="1">Uncharacterized protein</fullName>
    </submittedName>
</protein>
<dbReference type="AlphaFoldDB" id="A0A0M2K355"/>
<dbReference type="RefSeq" id="WP_046363393.1">
    <property type="nucleotide sequence ID" value="NZ_CALTXN010000003.1"/>
</dbReference>
<evidence type="ECO:0000313" key="2">
    <source>
        <dbReference type="EMBL" id="TDL08423.1"/>
    </source>
</evidence>
<dbReference type="EMBL" id="SDLP01000003">
    <property type="protein sequence ID" value="TDL08423.1"/>
    <property type="molecule type" value="Genomic_DNA"/>
</dbReference>
<reference evidence="2 4" key="2">
    <citation type="submission" date="2019-01" db="EMBL/GenBank/DDBJ databases">
        <title>High-quality-draft genome sequences of five non-tuberculosis mycobacteriaceae isolated from a nosocomial environment.</title>
        <authorList>
            <person name="Tiago I."/>
            <person name="Alarico S."/>
            <person name="Pereira S.G."/>
            <person name="Coelho C."/>
            <person name="Maranha A."/>
            <person name="Empadinhas N."/>
        </authorList>
    </citation>
    <scope>NUCLEOTIDE SEQUENCE [LARGE SCALE GENOMIC DNA]</scope>
    <source>
        <strain evidence="2 4">22DIII</strain>
    </source>
</reference>
<organism evidence="1 3">
    <name type="scientific">Mycolicibacterium obuense</name>
    <dbReference type="NCBI Taxonomy" id="1807"/>
    <lineage>
        <taxon>Bacteria</taxon>
        <taxon>Bacillati</taxon>
        <taxon>Actinomycetota</taxon>
        <taxon>Actinomycetes</taxon>
        <taxon>Mycobacteriales</taxon>
        <taxon>Mycobacteriaceae</taxon>
        <taxon>Mycolicibacterium</taxon>
    </lineage>
</organism>
<proteinExistence type="predicted"/>
<gene>
    <name evidence="2" type="ORF">EUA04_13350</name>
    <name evidence="1" type="ORF">WN67_12735</name>
</gene>
<dbReference type="PATRIC" id="fig|1807.13.peg.3776"/>
<dbReference type="Proteomes" id="UP000034150">
    <property type="component" value="Unassembled WGS sequence"/>
</dbReference>
<dbReference type="Proteomes" id="UP000294952">
    <property type="component" value="Unassembled WGS sequence"/>
</dbReference>
<evidence type="ECO:0000313" key="3">
    <source>
        <dbReference type="Proteomes" id="UP000034150"/>
    </source>
</evidence>